<dbReference type="PANTHER" id="PTHR43050">
    <property type="entry name" value="SERINE / THREONINE RACEMASE FAMILY MEMBER"/>
    <property type="match status" value="1"/>
</dbReference>
<reference evidence="5" key="1">
    <citation type="journal article" date="2019" name="Int. J. Syst. Evol. Microbiol.">
        <title>The Global Catalogue of Microorganisms (GCM) 10K type strain sequencing project: providing services to taxonomists for standard genome sequencing and annotation.</title>
        <authorList>
            <consortium name="The Broad Institute Genomics Platform"/>
            <consortium name="The Broad Institute Genome Sequencing Center for Infectious Disease"/>
            <person name="Wu L."/>
            <person name="Ma J."/>
        </authorList>
    </citation>
    <scope>NUCLEOTIDE SEQUENCE [LARGE SCALE GENOMIC DNA]</scope>
    <source>
        <strain evidence="5">CCTCC AB 2013263</strain>
    </source>
</reference>
<dbReference type="RefSeq" id="WP_380076574.1">
    <property type="nucleotide sequence ID" value="NZ_JBHRZF010000071.1"/>
</dbReference>
<dbReference type="CDD" id="cd01562">
    <property type="entry name" value="Thr-dehyd"/>
    <property type="match status" value="1"/>
</dbReference>
<proteinExistence type="predicted"/>
<dbReference type="InterPro" id="IPR001926">
    <property type="entry name" value="TrpB-like_PALP"/>
</dbReference>
<sequence>MIELSDVQAAAARIEPHIHRTPVLSSRTLNAALGREVLFKGEHLQKTGSFKVRGALSAALQLPPGTPGLVALSSGNHAQGVAFAARVLGVPATIFMYDDSTDLKREAVRAYGAEVVDSPRADGDVHAREYAAQRGFHFIHPYDDLHVMAGQGTQGLEFTEQLTDAPDAVLVAVGGGGMISGIATVIKAVWPHTRVIGVEPALADDARRSLEAGERVTLPAPPPTIADGVRSLSVGALTFPVMQARVDEIVTASEDSIRAAHRLMMRHLKQLVEPTAALPIAPLLEGQNLPQRLGVFVCGGNWLP</sequence>
<evidence type="ECO:0000313" key="5">
    <source>
        <dbReference type="Proteomes" id="UP001595748"/>
    </source>
</evidence>
<evidence type="ECO:0000256" key="1">
    <source>
        <dbReference type="ARBA" id="ARBA00001933"/>
    </source>
</evidence>
<evidence type="ECO:0000313" key="4">
    <source>
        <dbReference type="EMBL" id="MFC3860429.1"/>
    </source>
</evidence>
<comment type="cofactor">
    <cofactor evidence="1">
        <name>pyridoxal 5'-phosphate</name>
        <dbReference type="ChEBI" id="CHEBI:597326"/>
    </cofactor>
</comment>
<keyword evidence="2" id="KW-0663">Pyridoxal phosphate</keyword>
<dbReference type="Proteomes" id="UP001595748">
    <property type="component" value="Unassembled WGS sequence"/>
</dbReference>
<keyword evidence="5" id="KW-1185">Reference proteome</keyword>
<dbReference type="Pfam" id="PF00291">
    <property type="entry name" value="PALP"/>
    <property type="match status" value="1"/>
</dbReference>
<dbReference type="EMBL" id="JBHRZF010000071">
    <property type="protein sequence ID" value="MFC3860429.1"/>
    <property type="molecule type" value="Genomic_DNA"/>
</dbReference>
<evidence type="ECO:0000256" key="2">
    <source>
        <dbReference type="ARBA" id="ARBA00022898"/>
    </source>
</evidence>
<organism evidence="4 5">
    <name type="scientific">Deinococcus antarcticus</name>
    <dbReference type="NCBI Taxonomy" id="1298767"/>
    <lineage>
        <taxon>Bacteria</taxon>
        <taxon>Thermotogati</taxon>
        <taxon>Deinococcota</taxon>
        <taxon>Deinococci</taxon>
        <taxon>Deinococcales</taxon>
        <taxon>Deinococcaceae</taxon>
        <taxon>Deinococcus</taxon>
    </lineage>
</organism>
<dbReference type="InterPro" id="IPR036052">
    <property type="entry name" value="TrpB-like_PALP_sf"/>
</dbReference>
<evidence type="ECO:0000259" key="3">
    <source>
        <dbReference type="Pfam" id="PF00291"/>
    </source>
</evidence>
<feature type="domain" description="Tryptophan synthase beta chain-like PALP" evidence="3">
    <location>
        <begin position="14"/>
        <end position="289"/>
    </location>
</feature>
<protein>
    <submittedName>
        <fullName evidence="4">Threonine/serine dehydratase</fullName>
    </submittedName>
</protein>
<name>A0ABV8A551_9DEIO</name>
<comment type="caution">
    <text evidence="4">The sequence shown here is derived from an EMBL/GenBank/DDBJ whole genome shotgun (WGS) entry which is preliminary data.</text>
</comment>
<dbReference type="PANTHER" id="PTHR43050:SF1">
    <property type="entry name" value="SERINE RACEMASE"/>
    <property type="match status" value="1"/>
</dbReference>
<gene>
    <name evidence="4" type="ORF">ACFOPQ_06580</name>
</gene>
<accession>A0ABV8A551</accession>
<dbReference type="SUPFAM" id="SSF53686">
    <property type="entry name" value="Tryptophan synthase beta subunit-like PLP-dependent enzymes"/>
    <property type="match status" value="1"/>
</dbReference>
<dbReference type="Gene3D" id="3.40.50.1100">
    <property type="match status" value="2"/>
</dbReference>